<feature type="domain" description="GGDEF" evidence="2">
    <location>
        <begin position="315"/>
        <end position="446"/>
    </location>
</feature>
<evidence type="ECO:0000256" key="1">
    <source>
        <dbReference type="SAM" id="Phobius"/>
    </source>
</evidence>
<name>A0A1G6MYG8_9FIRM</name>
<dbReference type="PROSITE" id="PS51257">
    <property type="entry name" value="PROKAR_LIPOPROTEIN"/>
    <property type="match status" value="1"/>
</dbReference>
<dbReference type="SMART" id="SM00267">
    <property type="entry name" value="GGDEF"/>
    <property type="match status" value="1"/>
</dbReference>
<gene>
    <name evidence="3" type="ORF">SAMN04487864_11141</name>
</gene>
<accession>A0A1G6MYG8</accession>
<dbReference type="CDD" id="cd01949">
    <property type="entry name" value="GGDEF"/>
    <property type="match status" value="1"/>
</dbReference>
<dbReference type="InterPro" id="IPR000160">
    <property type="entry name" value="GGDEF_dom"/>
</dbReference>
<evidence type="ECO:0000259" key="2">
    <source>
        <dbReference type="PROSITE" id="PS50887"/>
    </source>
</evidence>
<dbReference type="Proteomes" id="UP000198943">
    <property type="component" value="Unassembled WGS sequence"/>
</dbReference>
<sequence length="446" mass="51193">MISLKEGVSLRNIHKWQIVFAVIFSCLMIFSTYRLINSFMRVKNASEENLMLQNSVHGLMDASDHLTEMVQRFTESGDRRFMEQYFIEAFATKRREQAITELKRVKNVGPALASLEEAMRYSVKLMDREYYAMRLVIEAKGIREYPSVLKGVTLNSADMALSPEDKMRRATKMVLDGEYYTQKNRIRAEVNNTVQAIVSQAQKEETDALERFQKELNLARAGVLMIIASIFFVVWLTSTLGINPILRAVDQIETDSPIRETGANEFRYLAKAYNNLYFMYKKSIEHLNFKASHDELTGAYNRAGFDLLLSSLDLDSTYLMMLDVDNFKTINDTYGHETGDKVLKKLVQVLKKNFRSDDYICRLGGDEFVVFMVHSDEMQRKLIEMKLEKINQELSNPDDGVPSVSVSVGIVHGTQASDVETLLSKGDEAMYKSKERGKHTFTFYDK</sequence>
<feature type="transmembrane region" description="Helical" evidence="1">
    <location>
        <begin position="218"/>
        <end position="237"/>
    </location>
</feature>
<evidence type="ECO:0000313" key="4">
    <source>
        <dbReference type="Proteomes" id="UP000198943"/>
    </source>
</evidence>
<dbReference type="EMBL" id="FMYW01000011">
    <property type="protein sequence ID" value="SDC60583.1"/>
    <property type="molecule type" value="Genomic_DNA"/>
</dbReference>
<keyword evidence="1" id="KW-1133">Transmembrane helix</keyword>
<evidence type="ECO:0000313" key="3">
    <source>
        <dbReference type="EMBL" id="SDC60583.1"/>
    </source>
</evidence>
<dbReference type="PANTHER" id="PTHR45138:SF9">
    <property type="entry name" value="DIGUANYLATE CYCLASE DGCM-RELATED"/>
    <property type="match status" value="1"/>
</dbReference>
<dbReference type="PANTHER" id="PTHR45138">
    <property type="entry name" value="REGULATORY COMPONENTS OF SENSORY TRANSDUCTION SYSTEM"/>
    <property type="match status" value="1"/>
</dbReference>
<feature type="transmembrane region" description="Helical" evidence="1">
    <location>
        <begin position="16"/>
        <end position="36"/>
    </location>
</feature>
<dbReference type="PROSITE" id="PS50887">
    <property type="entry name" value="GGDEF"/>
    <property type="match status" value="1"/>
</dbReference>
<dbReference type="InterPro" id="IPR029787">
    <property type="entry name" value="Nucleotide_cyclase"/>
</dbReference>
<keyword evidence="1" id="KW-0472">Membrane</keyword>
<dbReference type="SUPFAM" id="SSF55073">
    <property type="entry name" value="Nucleotide cyclase"/>
    <property type="match status" value="1"/>
</dbReference>
<dbReference type="AlphaFoldDB" id="A0A1G6MYG8"/>
<dbReference type="InterPro" id="IPR050469">
    <property type="entry name" value="Diguanylate_Cyclase"/>
</dbReference>
<protein>
    <submittedName>
        <fullName evidence="3">Diguanylate cyclase (GGDEF) domain-containing protein</fullName>
    </submittedName>
</protein>
<dbReference type="Gene3D" id="3.30.70.270">
    <property type="match status" value="1"/>
</dbReference>
<dbReference type="OrthoDB" id="9804955at2"/>
<dbReference type="NCBIfam" id="TIGR00254">
    <property type="entry name" value="GGDEF"/>
    <property type="match status" value="1"/>
</dbReference>
<dbReference type="RefSeq" id="WP_093730761.1">
    <property type="nucleotide sequence ID" value="NZ_FMYW01000011.1"/>
</dbReference>
<dbReference type="Pfam" id="PF00990">
    <property type="entry name" value="GGDEF"/>
    <property type="match status" value="1"/>
</dbReference>
<organism evidence="3 4">
    <name type="scientific">Succiniclasticum ruminis</name>
    <dbReference type="NCBI Taxonomy" id="40841"/>
    <lineage>
        <taxon>Bacteria</taxon>
        <taxon>Bacillati</taxon>
        <taxon>Bacillota</taxon>
        <taxon>Negativicutes</taxon>
        <taxon>Acidaminococcales</taxon>
        <taxon>Acidaminococcaceae</taxon>
        <taxon>Succiniclasticum</taxon>
    </lineage>
</organism>
<keyword evidence="1" id="KW-0812">Transmembrane</keyword>
<reference evidence="4" key="1">
    <citation type="submission" date="2016-10" db="EMBL/GenBank/DDBJ databases">
        <authorList>
            <person name="Varghese N."/>
            <person name="Submissions S."/>
        </authorList>
    </citation>
    <scope>NUCLEOTIDE SEQUENCE [LARGE SCALE GENOMIC DNA]</scope>
    <source>
        <strain evidence="4">DSM 11005</strain>
    </source>
</reference>
<proteinExistence type="predicted"/>
<dbReference type="InterPro" id="IPR043128">
    <property type="entry name" value="Rev_trsase/Diguanyl_cyclase"/>
</dbReference>
<keyword evidence="4" id="KW-1185">Reference proteome</keyword>
<dbReference type="GO" id="GO:0052621">
    <property type="term" value="F:diguanylate cyclase activity"/>
    <property type="evidence" value="ECO:0007669"/>
    <property type="project" value="TreeGrafter"/>
</dbReference>